<dbReference type="OrthoDB" id="26750at2"/>
<evidence type="ECO:0000259" key="1">
    <source>
        <dbReference type="Pfam" id="PF05685"/>
    </source>
</evidence>
<name>A0A090BV88_9GAMM</name>
<dbReference type="Gene3D" id="3.90.1570.10">
    <property type="entry name" value="tt1808, chain A"/>
    <property type="match status" value="1"/>
</dbReference>
<dbReference type="InterPro" id="IPR012296">
    <property type="entry name" value="Nuclease_put_TT1808"/>
</dbReference>
<dbReference type="InterPro" id="IPR008538">
    <property type="entry name" value="Uma2"/>
</dbReference>
<dbReference type="CDD" id="cd06260">
    <property type="entry name" value="DUF820-like"/>
    <property type="match status" value="1"/>
</dbReference>
<dbReference type="STRING" id="40754.THII_2134"/>
<evidence type="ECO:0000313" key="3">
    <source>
        <dbReference type="Proteomes" id="UP000031623"/>
    </source>
</evidence>
<dbReference type="PANTHER" id="PTHR36558:SF1">
    <property type="entry name" value="RESTRICTION ENDONUCLEASE DOMAIN-CONTAINING PROTEIN-RELATED"/>
    <property type="match status" value="1"/>
</dbReference>
<evidence type="ECO:0000313" key="2">
    <source>
        <dbReference type="EMBL" id="BAP56431.1"/>
    </source>
</evidence>
<keyword evidence="3" id="KW-1185">Reference proteome</keyword>
<dbReference type="Pfam" id="PF05685">
    <property type="entry name" value="Uma2"/>
    <property type="match status" value="1"/>
</dbReference>
<reference evidence="2 3" key="1">
    <citation type="journal article" date="2014" name="ISME J.">
        <title>Ecophysiology of Thioploca ingrica as revealed by the complete genome sequence supplemented with proteomic evidence.</title>
        <authorList>
            <person name="Kojima H."/>
            <person name="Ogura Y."/>
            <person name="Yamamoto N."/>
            <person name="Togashi T."/>
            <person name="Mori H."/>
            <person name="Watanabe T."/>
            <person name="Nemoto F."/>
            <person name="Kurokawa K."/>
            <person name="Hayashi T."/>
            <person name="Fukui M."/>
        </authorList>
    </citation>
    <scope>NUCLEOTIDE SEQUENCE [LARGE SCALE GENOMIC DNA]</scope>
</reference>
<dbReference type="PANTHER" id="PTHR36558">
    <property type="entry name" value="GLR1098 PROTEIN"/>
    <property type="match status" value="1"/>
</dbReference>
<dbReference type="InterPro" id="IPR011335">
    <property type="entry name" value="Restrct_endonuc-II-like"/>
</dbReference>
<dbReference type="EMBL" id="AP014633">
    <property type="protein sequence ID" value="BAP56431.1"/>
    <property type="molecule type" value="Genomic_DNA"/>
</dbReference>
<gene>
    <name evidence="2" type="ORF">THII_2134</name>
</gene>
<feature type="domain" description="Putative restriction endonuclease" evidence="1">
    <location>
        <begin position="13"/>
        <end position="178"/>
    </location>
</feature>
<proteinExistence type="predicted"/>
<sequence>MQPATEQHYSRVEYLAMEETANVRHEFFQGQFFAMSGGTFNHAVLSGNVYFVLKTKLREQPCQPLNSDMRIHTPAGLDTYPDVSVYCGQPELMDNNKTLLNPVVIIEVLSPTTRNYDQGEKFRLYRSIPSLQDYLLIDSERVEVTHFRKLENAEWLLHEYTVISDIISLQAFEQQLSLAEIYENVHF</sequence>
<dbReference type="Proteomes" id="UP000031623">
    <property type="component" value="Chromosome"/>
</dbReference>
<protein>
    <recommendedName>
        <fullName evidence="1">Putative restriction endonuclease domain-containing protein</fullName>
    </recommendedName>
</protein>
<dbReference type="KEGG" id="tig:THII_2134"/>
<accession>A0A090BV88</accession>
<dbReference type="SUPFAM" id="SSF52980">
    <property type="entry name" value="Restriction endonuclease-like"/>
    <property type="match status" value="1"/>
</dbReference>
<organism evidence="2 3">
    <name type="scientific">Thioploca ingrica</name>
    <dbReference type="NCBI Taxonomy" id="40754"/>
    <lineage>
        <taxon>Bacteria</taxon>
        <taxon>Pseudomonadati</taxon>
        <taxon>Pseudomonadota</taxon>
        <taxon>Gammaproteobacteria</taxon>
        <taxon>Thiotrichales</taxon>
        <taxon>Thiotrichaceae</taxon>
        <taxon>Thioploca</taxon>
    </lineage>
</organism>
<dbReference type="AlphaFoldDB" id="A0A090BV88"/>
<dbReference type="HOGENOM" id="CLU_076312_6_0_6"/>